<name>A0A9P6SQK1_9FUNG</name>
<feature type="compositionally biased region" description="Low complexity" evidence="1">
    <location>
        <begin position="28"/>
        <end position="38"/>
    </location>
</feature>
<protein>
    <submittedName>
        <fullName evidence="2">Uncharacterized protein</fullName>
    </submittedName>
</protein>
<dbReference type="InterPro" id="IPR059179">
    <property type="entry name" value="MLKL-like_MCAfunc"/>
</dbReference>
<reference evidence="2" key="1">
    <citation type="journal article" date="2020" name="Fungal Divers.">
        <title>Resolving the Mortierellaceae phylogeny through synthesis of multi-gene phylogenetics and phylogenomics.</title>
        <authorList>
            <person name="Vandepol N."/>
            <person name="Liber J."/>
            <person name="Desiro A."/>
            <person name="Na H."/>
            <person name="Kennedy M."/>
            <person name="Barry K."/>
            <person name="Grigoriev I.V."/>
            <person name="Miller A.N."/>
            <person name="O'Donnell K."/>
            <person name="Stajich J.E."/>
            <person name="Bonito G."/>
        </authorList>
    </citation>
    <scope>NUCLEOTIDE SEQUENCE</scope>
    <source>
        <strain evidence="2">MES-2147</strain>
    </source>
</reference>
<dbReference type="Proteomes" id="UP000749646">
    <property type="component" value="Unassembled WGS sequence"/>
</dbReference>
<dbReference type="Gene3D" id="1.20.930.20">
    <property type="entry name" value="Adaptor protein Cbl, N-terminal domain"/>
    <property type="match status" value="1"/>
</dbReference>
<dbReference type="GO" id="GO:0007166">
    <property type="term" value="P:cell surface receptor signaling pathway"/>
    <property type="evidence" value="ECO:0007669"/>
    <property type="project" value="InterPro"/>
</dbReference>
<dbReference type="InterPro" id="IPR036537">
    <property type="entry name" value="Adaptor_Cbl_N_dom_sf"/>
</dbReference>
<gene>
    <name evidence="2" type="ORF">BGZ65_002008</name>
</gene>
<organism evidence="2 3">
    <name type="scientific">Modicella reniformis</name>
    <dbReference type="NCBI Taxonomy" id="1440133"/>
    <lineage>
        <taxon>Eukaryota</taxon>
        <taxon>Fungi</taxon>
        <taxon>Fungi incertae sedis</taxon>
        <taxon>Mucoromycota</taxon>
        <taxon>Mortierellomycotina</taxon>
        <taxon>Mortierellomycetes</taxon>
        <taxon>Mortierellales</taxon>
        <taxon>Mortierellaceae</taxon>
        <taxon>Modicella</taxon>
    </lineage>
</organism>
<comment type="caution">
    <text evidence="2">The sequence shown here is derived from an EMBL/GenBank/DDBJ whole genome shotgun (WGS) entry which is preliminary data.</text>
</comment>
<evidence type="ECO:0000256" key="1">
    <source>
        <dbReference type="SAM" id="MobiDB-lite"/>
    </source>
</evidence>
<dbReference type="AlphaFoldDB" id="A0A9P6SQK1"/>
<evidence type="ECO:0000313" key="2">
    <source>
        <dbReference type="EMBL" id="KAF9987765.1"/>
    </source>
</evidence>
<proteinExistence type="predicted"/>
<feature type="compositionally biased region" description="Basic and acidic residues" evidence="1">
    <location>
        <begin position="60"/>
        <end position="106"/>
    </location>
</feature>
<accession>A0A9P6SQK1</accession>
<dbReference type="OrthoDB" id="61437at2759"/>
<feature type="region of interest" description="Disordered" evidence="1">
    <location>
        <begin position="26"/>
        <end position="106"/>
    </location>
</feature>
<evidence type="ECO:0000313" key="3">
    <source>
        <dbReference type="Proteomes" id="UP000749646"/>
    </source>
</evidence>
<keyword evidence="3" id="KW-1185">Reference proteome</keyword>
<dbReference type="EMBL" id="JAAAHW010003158">
    <property type="protein sequence ID" value="KAF9987765.1"/>
    <property type="molecule type" value="Genomic_DNA"/>
</dbReference>
<dbReference type="CDD" id="cd21037">
    <property type="entry name" value="MLKL_NTD"/>
    <property type="match status" value="1"/>
</dbReference>
<sequence length="1020" mass="114071">MHSQHQPLPVGPGFRATVHAQNMYPIRTTSSGNSNMPSTPSPTQPPTRNLPVPGQADNDDGNKSPRIVERANDESKPAMPEKSKERSQEPRRRTEESEKYEETNVEKTVRKHLDMVSTITTVGVAGSAMLGQGAIAAGRAIESKTRELVSDNPILTNLIEVADKLVDIGKVVPFIAPAFMLLKIIIDVEQKARDNDTKCNDMLERISFMVNNITVLERIKVTDPLKVVIEKVNETLKQAASLIQAYRKQGAIARRLNMSNSQNFIILAHKISECSQDLMLSLQIQQTGDISVLSRSVPVDPQDKEAENFVASHGGQSAINNNPQLVEEFAKKMHLTMSDQVMEQMQSSMEDLLEENQFRIEAMLKEGSTSAVAETIKALASEVRELEAEQRLTCLQCDKEYRESANGPEACSFHKSSERNGSYSCCGKKAPCTFSNHRSVHHCDYPYTSFYDYAFGILGYSDTVDDWTTVEEKDMLTSNVQRARIGRLVRWRSYHEKITKPMMFIHIGRINYDSPYYFEVFDAEDIKKANAKARETDRTLIFRTSKDDSQYAMAEWMLDDSGVINGLKLSTKVATSDTATVKVAPIDIATVSLSGDIKTLSKSAFRTYKPAEPYNFPETRHVGYIQRTTPLREVREFKAKTKLPVVIIPQGKMEANSQGRFIRNNADKFQNTLRIFNKAPPTSQTYVTLASCKAEYRFVGEKEYKAVETLDLGDVKFPAAIGPTQSLDIPVEAIVPRNEVQAALRQNCWHWAMVALHHPVRIRLTFEDIEGEECVLVQEYIHKPNRMAVKNPNDLLFLHIDDDVDGDRSSVRVTKESEEPDNVIDVNGTKYSVEDLNTIVYKAEKSGESEVQLNIGRESDSNKWAAWALIDFSCRRVYGFKLLLIEGTGRDKKTTAAMGYAACPIYGEEDQEGRPIQYAEEKVTFPELEPAEPVEVVVDDDVDDEKAVVEPAIALAAEVSSSVTAALTEVSRATSSLDSAVFLSSMASLDKRLESLDTNVARMATALEKLVEILRRGIPE</sequence>